<protein>
    <submittedName>
        <fullName evidence="2">Uncharacterized protein</fullName>
    </submittedName>
</protein>
<dbReference type="EMBL" id="JAHDVG010000474">
    <property type="protein sequence ID" value="KAH1176588.1"/>
    <property type="molecule type" value="Genomic_DNA"/>
</dbReference>
<feature type="non-terminal residue" evidence="2">
    <location>
        <position position="1"/>
    </location>
</feature>
<sequence>FPITKLLSKSRHVIASASAMTPPSGRRRTLELGDEAPEGADVSSRELRSRQDPGLGPDWRCTLWSEEADEYPEELPELPPDKCPGELWGLLVAKYPEEMENLWTAGPYTQTVVGVALGNKTLV</sequence>
<comment type="caution">
    <text evidence="2">The sequence shown here is derived from an EMBL/GenBank/DDBJ whole genome shotgun (WGS) entry which is preliminary data.</text>
</comment>
<organism evidence="2 3">
    <name type="scientific">Mauremys mutica</name>
    <name type="common">yellowpond turtle</name>
    <dbReference type="NCBI Taxonomy" id="74926"/>
    <lineage>
        <taxon>Eukaryota</taxon>
        <taxon>Metazoa</taxon>
        <taxon>Chordata</taxon>
        <taxon>Craniata</taxon>
        <taxon>Vertebrata</taxon>
        <taxon>Euteleostomi</taxon>
        <taxon>Archelosauria</taxon>
        <taxon>Testudinata</taxon>
        <taxon>Testudines</taxon>
        <taxon>Cryptodira</taxon>
        <taxon>Durocryptodira</taxon>
        <taxon>Testudinoidea</taxon>
        <taxon>Geoemydidae</taxon>
        <taxon>Geoemydinae</taxon>
        <taxon>Mauremys</taxon>
    </lineage>
</organism>
<evidence type="ECO:0000313" key="3">
    <source>
        <dbReference type="Proteomes" id="UP000827986"/>
    </source>
</evidence>
<evidence type="ECO:0000256" key="1">
    <source>
        <dbReference type="SAM" id="MobiDB-lite"/>
    </source>
</evidence>
<proteinExistence type="predicted"/>
<evidence type="ECO:0000313" key="2">
    <source>
        <dbReference type="EMBL" id="KAH1176588.1"/>
    </source>
</evidence>
<dbReference type="AlphaFoldDB" id="A0A9D3XBZ0"/>
<keyword evidence="3" id="KW-1185">Reference proteome</keyword>
<reference evidence="2" key="1">
    <citation type="submission" date="2021-09" db="EMBL/GenBank/DDBJ databases">
        <title>The genome of Mauremys mutica provides insights into the evolution of semi-aquatic lifestyle.</title>
        <authorList>
            <person name="Gong S."/>
            <person name="Gao Y."/>
        </authorList>
    </citation>
    <scope>NUCLEOTIDE SEQUENCE</scope>
    <source>
        <strain evidence="2">MM-2020</strain>
        <tissue evidence="2">Muscle</tissue>
    </source>
</reference>
<feature type="region of interest" description="Disordered" evidence="1">
    <location>
        <begin position="14"/>
        <end position="58"/>
    </location>
</feature>
<dbReference type="Proteomes" id="UP000827986">
    <property type="component" value="Unassembled WGS sequence"/>
</dbReference>
<name>A0A9D3XBZ0_9SAUR</name>
<accession>A0A9D3XBZ0</accession>
<gene>
    <name evidence="2" type="ORF">KIL84_010290</name>
</gene>